<evidence type="ECO:0000313" key="2">
    <source>
        <dbReference type="Proteomes" id="UP000291831"/>
    </source>
</evidence>
<protein>
    <submittedName>
        <fullName evidence="1">Uncharacterized protein</fullName>
    </submittedName>
</protein>
<dbReference type="Proteomes" id="UP000291831">
    <property type="component" value="Unassembled WGS sequence"/>
</dbReference>
<sequence length="157" mass="17910">MLDMQLLAWAFDTQVSYAMIGVNSCEWIVCYLNIREGSSLEKSGFARVRFSSKSDRYHYTIVVLFQDLMFAILDPKTVGLRSVQLRGIDRAESLMCWGECGQLRGSFTSWNIKCNIEEFLIFLLSAVQRSYFIAITRIAPSLSISCICSDKTYRALV</sequence>
<name>A0A8B3S1N7_9EURY</name>
<organism evidence="1 2">
    <name type="scientific">Candidatus Argoarchaeum ethanivorans</name>
    <dbReference type="NCBI Taxonomy" id="2608793"/>
    <lineage>
        <taxon>Archaea</taxon>
        <taxon>Methanobacteriati</taxon>
        <taxon>Methanobacteriota</taxon>
        <taxon>Stenosarchaea group</taxon>
        <taxon>Methanomicrobia</taxon>
        <taxon>Methanosarcinales</taxon>
        <taxon>Methanosarcinales incertae sedis</taxon>
        <taxon>GOM Arc I cluster</taxon>
        <taxon>Candidatus Argoarchaeum</taxon>
    </lineage>
</organism>
<dbReference type="EMBL" id="RPGO01000024">
    <property type="protein sequence ID" value="RZB30846.1"/>
    <property type="molecule type" value="Genomic_DNA"/>
</dbReference>
<gene>
    <name evidence="1" type="ORF">AEth_00800</name>
</gene>
<proteinExistence type="predicted"/>
<comment type="caution">
    <text evidence="1">The sequence shown here is derived from an EMBL/GenBank/DDBJ whole genome shotgun (WGS) entry which is preliminary data.</text>
</comment>
<accession>A0A8B3S1N7</accession>
<dbReference type="AlphaFoldDB" id="A0A8B3S1N7"/>
<reference evidence="2" key="1">
    <citation type="submission" date="2019-01" db="EMBL/GenBank/DDBJ databases">
        <title>Anaerobic oxidation of ethane by archaea from a marine hydrocarbon seep.</title>
        <authorList>
            <person name="Musat F."/>
        </authorList>
    </citation>
    <scope>NUCLEOTIDE SEQUENCE [LARGE SCALE GENOMIC DNA]</scope>
</reference>
<evidence type="ECO:0000313" key="1">
    <source>
        <dbReference type="EMBL" id="RZB30846.1"/>
    </source>
</evidence>